<protein>
    <submittedName>
        <fullName evidence="2">Uncharacterized protein</fullName>
    </submittedName>
</protein>
<dbReference type="Proteomes" id="UP000295680">
    <property type="component" value="Unassembled WGS sequence"/>
</dbReference>
<evidence type="ECO:0000256" key="1">
    <source>
        <dbReference type="SAM" id="SignalP"/>
    </source>
</evidence>
<gene>
    <name evidence="2" type="ORF">EV192_104403</name>
</gene>
<reference evidence="2 3" key="1">
    <citation type="submission" date="2019-03" db="EMBL/GenBank/DDBJ databases">
        <title>Genomic Encyclopedia of Type Strains, Phase IV (KMG-IV): sequencing the most valuable type-strain genomes for metagenomic binning, comparative biology and taxonomic classification.</title>
        <authorList>
            <person name="Goeker M."/>
        </authorList>
    </citation>
    <scope>NUCLEOTIDE SEQUENCE [LARGE SCALE GENOMIC DNA]</scope>
    <source>
        <strain evidence="2 3">DSM 45934</strain>
    </source>
</reference>
<feature type="chain" id="PRO_5020755729" evidence="1">
    <location>
        <begin position="27"/>
        <end position="238"/>
    </location>
</feature>
<proteinExistence type="predicted"/>
<keyword evidence="1" id="KW-0732">Signal</keyword>
<accession>A0A4V2S7E0</accession>
<dbReference type="RefSeq" id="WP_132117545.1">
    <property type="nucleotide sequence ID" value="NZ_SLWS01000004.1"/>
</dbReference>
<organism evidence="2 3">
    <name type="scientific">Actinocrispum wychmicini</name>
    <dbReference type="NCBI Taxonomy" id="1213861"/>
    <lineage>
        <taxon>Bacteria</taxon>
        <taxon>Bacillati</taxon>
        <taxon>Actinomycetota</taxon>
        <taxon>Actinomycetes</taxon>
        <taxon>Pseudonocardiales</taxon>
        <taxon>Pseudonocardiaceae</taxon>
        <taxon>Actinocrispum</taxon>
    </lineage>
</organism>
<dbReference type="AlphaFoldDB" id="A0A4V2S7E0"/>
<dbReference type="EMBL" id="SLWS01000004">
    <property type="protein sequence ID" value="TCO59560.1"/>
    <property type="molecule type" value="Genomic_DNA"/>
</dbReference>
<dbReference type="OrthoDB" id="7671932at2"/>
<comment type="caution">
    <text evidence="2">The sequence shown here is derived from an EMBL/GenBank/DDBJ whole genome shotgun (WGS) entry which is preliminary data.</text>
</comment>
<sequence length="238" mass="24723">MKRRILGLVAAVTIGATALGGAPASASTVKPAVDPGTVVTIIKGAYDIYKSFTSGGTSIQAATAQILAAINSAKTDIINHIDAIATAEAKACAQDAVVDFPNFEFLSPDNKQVFALNTTHCVNLIDSLLTAVSSKASIDQLGFALNSIGPIALITRSRSGIPNTSLTPVLVHSNRQVQSLLAPTCRPVTIERRTEWVCNAYNGDQFGPDVPVGVVQAKAGARTSWAVAQAVLPTLTTL</sequence>
<evidence type="ECO:0000313" key="2">
    <source>
        <dbReference type="EMBL" id="TCO59560.1"/>
    </source>
</evidence>
<keyword evidence="3" id="KW-1185">Reference proteome</keyword>
<name>A0A4V2S7E0_9PSEU</name>
<evidence type="ECO:0000313" key="3">
    <source>
        <dbReference type="Proteomes" id="UP000295680"/>
    </source>
</evidence>
<feature type="signal peptide" evidence="1">
    <location>
        <begin position="1"/>
        <end position="26"/>
    </location>
</feature>